<accession>A0A1I7BBU4</accession>
<sequence>MMARAAASTSEAERMDAAVTLKMQTDLAHGQESLYEYNRSRSMCAKHYCLAYTRCTGSGLEQFAGLRGHCGERILGFLAARNDLSHFLRHHLDDFHVVDSRK</sequence>
<gene>
    <name evidence="1" type="ORF">SAMN05192563_1004339</name>
</gene>
<proteinExistence type="predicted"/>
<evidence type="ECO:0000313" key="2">
    <source>
        <dbReference type="Proteomes" id="UP000198844"/>
    </source>
</evidence>
<evidence type="ECO:0000313" key="1">
    <source>
        <dbReference type="EMBL" id="SFT84542.1"/>
    </source>
</evidence>
<dbReference type="AlphaFoldDB" id="A0A1I7BBU4"/>
<dbReference type="Proteomes" id="UP000198844">
    <property type="component" value="Unassembled WGS sequence"/>
</dbReference>
<organism evidence="1 2">
    <name type="scientific">Paraburkholderia aspalathi</name>
    <dbReference type="NCBI Taxonomy" id="1324617"/>
    <lineage>
        <taxon>Bacteria</taxon>
        <taxon>Pseudomonadati</taxon>
        <taxon>Pseudomonadota</taxon>
        <taxon>Betaproteobacteria</taxon>
        <taxon>Burkholderiales</taxon>
        <taxon>Burkholderiaceae</taxon>
        <taxon>Paraburkholderia</taxon>
    </lineage>
</organism>
<name>A0A1I7BBU4_9BURK</name>
<reference evidence="1 2" key="1">
    <citation type="submission" date="2016-10" db="EMBL/GenBank/DDBJ databases">
        <authorList>
            <person name="de Groot N.N."/>
        </authorList>
    </citation>
    <scope>NUCLEOTIDE SEQUENCE [LARGE SCALE GENOMIC DNA]</scope>
    <source>
        <strain evidence="1 2">LMG 27731</strain>
    </source>
</reference>
<dbReference type="EMBL" id="FPBH01000004">
    <property type="protein sequence ID" value="SFT84542.1"/>
    <property type="molecule type" value="Genomic_DNA"/>
</dbReference>
<protein>
    <submittedName>
        <fullName evidence="1">Uncharacterized protein</fullName>
    </submittedName>
</protein>